<dbReference type="PROSITE" id="PS50943">
    <property type="entry name" value="HTH_CROC1"/>
    <property type="match status" value="1"/>
</dbReference>
<sequence length="248" mass="28034">MLNLSPPGFFVERCSRRGGGRYRRVVPAQLWLVKIITKLIQCSAKLLQNGNLNAMAQASKKTVSRRSGLSGLITSGSVKRVSRAAEGQSSAAAKTSRGRLKSRVRSDEQLELISIREQVGLSQTQFALALGVNRSRIVNMENGRILRIPDDVLQMAREMLNDEGRLKRVERLREANMADLLDEWLERLGLRSGGFKPHDEALADLLQLHVNTIYRWRKGISRPDLEVLLQIDRLVEELAIRIRAFLDR</sequence>
<dbReference type="InterPro" id="IPR001387">
    <property type="entry name" value="Cro/C1-type_HTH"/>
</dbReference>
<evidence type="ECO:0000259" key="1">
    <source>
        <dbReference type="PROSITE" id="PS50943"/>
    </source>
</evidence>
<proteinExistence type="predicted"/>
<evidence type="ECO:0000313" key="2">
    <source>
        <dbReference type="EMBL" id="QGT78859.1"/>
    </source>
</evidence>
<dbReference type="Proteomes" id="UP000427716">
    <property type="component" value="Chromosome"/>
</dbReference>
<dbReference type="AlphaFoldDB" id="A0A6I6CXF4"/>
<dbReference type="CDD" id="cd00093">
    <property type="entry name" value="HTH_XRE"/>
    <property type="match status" value="1"/>
</dbReference>
<dbReference type="GO" id="GO:0003677">
    <property type="term" value="F:DNA binding"/>
    <property type="evidence" value="ECO:0007669"/>
    <property type="project" value="InterPro"/>
</dbReference>
<reference evidence="2 3" key="1">
    <citation type="submission" date="2019-11" db="EMBL/GenBank/DDBJ databases">
        <authorList>
            <person name="Zhang J."/>
            <person name="Sun C."/>
        </authorList>
    </citation>
    <scope>NUCLEOTIDE SEQUENCE [LARGE SCALE GENOMIC DNA]</scope>
    <source>
        <strain evidence="3">sp2</strain>
    </source>
</reference>
<gene>
    <name evidence="2" type="ORF">GM160_08090</name>
</gene>
<dbReference type="Pfam" id="PF01381">
    <property type="entry name" value="HTH_3"/>
    <property type="match status" value="1"/>
</dbReference>
<name>A0A6I6CXF4_9GAMM</name>
<keyword evidence="3" id="KW-1185">Reference proteome</keyword>
<dbReference type="EMBL" id="CP046415">
    <property type="protein sequence ID" value="QGT78859.1"/>
    <property type="molecule type" value="Genomic_DNA"/>
</dbReference>
<evidence type="ECO:0000313" key="3">
    <source>
        <dbReference type="Proteomes" id="UP000427716"/>
    </source>
</evidence>
<protein>
    <submittedName>
        <fullName evidence="2">Helix-turn-helix domain-containing protein</fullName>
    </submittedName>
</protein>
<dbReference type="InterPro" id="IPR010982">
    <property type="entry name" value="Lambda_DNA-bd_dom_sf"/>
</dbReference>
<dbReference type="KEGG" id="ghl:GM160_08090"/>
<feature type="domain" description="HTH cro/C1-type" evidence="1">
    <location>
        <begin position="112"/>
        <end position="144"/>
    </location>
</feature>
<dbReference type="SMART" id="SM00530">
    <property type="entry name" value="HTH_XRE"/>
    <property type="match status" value="2"/>
</dbReference>
<dbReference type="SUPFAM" id="SSF47413">
    <property type="entry name" value="lambda repressor-like DNA-binding domains"/>
    <property type="match status" value="1"/>
</dbReference>
<dbReference type="Gene3D" id="1.10.260.40">
    <property type="entry name" value="lambda repressor-like DNA-binding domains"/>
    <property type="match status" value="1"/>
</dbReference>
<accession>A0A6I6CXF4</accession>
<organism evidence="2 3">
    <name type="scientific">Guyparkeria halophila</name>
    <dbReference type="NCBI Taxonomy" id="47960"/>
    <lineage>
        <taxon>Bacteria</taxon>
        <taxon>Pseudomonadati</taxon>
        <taxon>Pseudomonadota</taxon>
        <taxon>Gammaproteobacteria</taxon>
        <taxon>Chromatiales</taxon>
        <taxon>Thioalkalibacteraceae</taxon>
        <taxon>Guyparkeria</taxon>
    </lineage>
</organism>